<protein>
    <submittedName>
        <fullName evidence="1">Uncharacterized protein</fullName>
    </submittedName>
</protein>
<sequence>MCAVVPTLPEPWPPCRNDITGFPDGIPPVTKLGEGVTGFNWRRLGGLSVTAALALSVLTTPALAADQPAPSNPAGAFAGLYLSR</sequence>
<name>S2VME3_9ACTO</name>
<organism evidence="1 2">
    <name type="scientific">Actinotignum schaalii FB123-CNA-2</name>
    <dbReference type="NCBI Taxonomy" id="883067"/>
    <lineage>
        <taxon>Bacteria</taxon>
        <taxon>Bacillati</taxon>
        <taxon>Actinomycetota</taxon>
        <taxon>Actinomycetes</taxon>
        <taxon>Actinomycetales</taxon>
        <taxon>Actinomycetaceae</taxon>
        <taxon>Actinotignum</taxon>
    </lineage>
</organism>
<dbReference type="AlphaFoldDB" id="S2VME3"/>
<dbReference type="PATRIC" id="fig|883067.3.peg.176"/>
<proteinExistence type="predicted"/>
<dbReference type="HOGENOM" id="CLU_2520185_0_0_11"/>
<dbReference type="Proteomes" id="UP000014393">
    <property type="component" value="Unassembled WGS sequence"/>
</dbReference>
<comment type="caution">
    <text evidence="1">The sequence shown here is derived from an EMBL/GenBank/DDBJ whole genome shotgun (WGS) entry which is preliminary data.</text>
</comment>
<evidence type="ECO:0000313" key="2">
    <source>
        <dbReference type="Proteomes" id="UP000014393"/>
    </source>
</evidence>
<reference evidence="1 2" key="1">
    <citation type="submission" date="2013-05" db="EMBL/GenBank/DDBJ databases">
        <title>The Genome Sequence of Actinobaculum schaalii FB123-CNA2.</title>
        <authorList>
            <consortium name="The Broad Institute Genomics Platform"/>
            <person name="Earl A."/>
            <person name="Ward D."/>
            <person name="Feldgarden M."/>
            <person name="Gevers D."/>
            <person name="Saerens B."/>
            <person name="Vaneechoutte M."/>
            <person name="Walker B."/>
            <person name="Young S."/>
            <person name="Zeng Q."/>
            <person name="Gargeya S."/>
            <person name="Fitzgerald M."/>
            <person name="Haas B."/>
            <person name="Abouelleil A."/>
            <person name="Allen A.W."/>
            <person name="Alvarado L."/>
            <person name="Arachchi H.M."/>
            <person name="Berlin A.M."/>
            <person name="Chapman S.B."/>
            <person name="Gainer-Dewar J."/>
            <person name="Goldberg J."/>
            <person name="Griggs A."/>
            <person name="Gujja S."/>
            <person name="Hansen M."/>
            <person name="Howarth C."/>
            <person name="Imamovic A."/>
            <person name="Ireland A."/>
            <person name="Larimer J."/>
            <person name="McCowan C."/>
            <person name="Murphy C."/>
            <person name="Pearson M."/>
            <person name="Poon T.W."/>
            <person name="Priest M."/>
            <person name="Roberts A."/>
            <person name="Saif S."/>
            <person name="Shea T."/>
            <person name="Sisk P."/>
            <person name="Sykes S."/>
            <person name="Wortman J."/>
            <person name="Nusbaum C."/>
            <person name="Birren B."/>
        </authorList>
    </citation>
    <scope>NUCLEOTIDE SEQUENCE [LARGE SCALE GENOMIC DNA]</scope>
    <source>
        <strain evidence="1 2">FB123-CNA-2</strain>
    </source>
</reference>
<evidence type="ECO:0000313" key="1">
    <source>
        <dbReference type="EMBL" id="EPD28648.1"/>
    </source>
</evidence>
<dbReference type="EMBL" id="AGWM01000002">
    <property type="protein sequence ID" value="EPD28648.1"/>
    <property type="molecule type" value="Genomic_DNA"/>
</dbReference>
<keyword evidence="2" id="KW-1185">Reference proteome</keyword>
<gene>
    <name evidence="1" type="ORF">HMPREF9237_00175</name>
</gene>
<accession>S2VME3</accession>